<evidence type="ECO:0000259" key="1">
    <source>
        <dbReference type="PROSITE" id="PS51833"/>
    </source>
</evidence>
<dbReference type="InterPro" id="IPR013976">
    <property type="entry name" value="HDOD"/>
</dbReference>
<dbReference type="PATRIC" id="fig|1747903.4.peg.5135"/>
<dbReference type="PANTHER" id="PTHR33525">
    <property type="match status" value="1"/>
</dbReference>
<dbReference type="InterPro" id="IPR052340">
    <property type="entry name" value="RNase_Y/CdgJ"/>
</dbReference>
<feature type="domain" description="HDOD" evidence="1">
    <location>
        <begin position="191"/>
        <end position="386"/>
    </location>
</feature>
<evidence type="ECO:0000313" key="2">
    <source>
        <dbReference type="EMBL" id="OBV41455.1"/>
    </source>
</evidence>
<dbReference type="AlphaFoldDB" id="A0A1A7C9L3"/>
<proteinExistence type="predicted"/>
<dbReference type="Pfam" id="PF08668">
    <property type="entry name" value="HDOD"/>
    <property type="match status" value="1"/>
</dbReference>
<dbReference type="Proteomes" id="UP000092713">
    <property type="component" value="Unassembled WGS sequence"/>
</dbReference>
<dbReference type="EMBL" id="LOCQ01000032">
    <property type="protein sequence ID" value="OBV41455.1"/>
    <property type="molecule type" value="Genomic_DNA"/>
</dbReference>
<reference evidence="2 3" key="1">
    <citation type="submission" date="2016-04" db="EMBL/GenBank/DDBJ databases">
        <title>Draft genome sequence of Janthinobacterium psychrotolerans sp. nov., isolated from freshwater sediments in Denmark.</title>
        <authorList>
            <person name="Gong X."/>
            <person name="Skrivergaard S."/>
            <person name="Korsgaard B.S."/>
            <person name="Schreiber L."/>
            <person name="Marshall I.P."/>
            <person name="Finster K."/>
            <person name="Schramm A."/>
        </authorList>
    </citation>
    <scope>NUCLEOTIDE SEQUENCE [LARGE SCALE GENOMIC DNA]</scope>
    <source>
        <strain evidence="2 3">S3-2</strain>
    </source>
</reference>
<dbReference type="STRING" id="1747903.ASR47_103141"/>
<keyword evidence="3" id="KW-1185">Reference proteome</keyword>
<comment type="caution">
    <text evidence="2">The sequence shown here is derived from an EMBL/GenBank/DDBJ whole genome shotgun (WGS) entry which is preliminary data.</text>
</comment>
<dbReference type="RefSeq" id="WP_065306007.1">
    <property type="nucleotide sequence ID" value="NZ_LOCQ01000032.1"/>
</dbReference>
<dbReference type="SUPFAM" id="SSF109604">
    <property type="entry name" value="HD-domain/PDEase-like"/>
    <property type="match status" value="1"/>
</dbReference>
<dbReference type="Gene3D" id="1.10.3210.10">
    <property type="entry name" value="Hypothetical protein af1432"/>
    <property type="match status" value="1"/>
</dbReference>
<organism evidence="2 3">
    <name type="scientific">Janthinobacterium psychrotolerans</name>
    <dbReference type="NCBI Taxonomy" id="1747903"/>
    <lineage>
        <taxon>Bacteria</taxon>
        <taxon>Pseudomonadati</taxon>
        <taxon>Pseudomonadota</taxon>
        <taxon>Betaproteobacteria</taxon>
        <taxon>Burkholderiales</taxon>
        <taxon>Oxalobacteraceae</taxon>
        <taxon>Janthinobacterium</taxon>
    </lineage>
</organism>
<protein>
    <submittedName>
        <fullName evidence="2">EAL and modified HD-GYP domain-containing signal transduction protein</fullName>
    </submittedName>
</protein>
<dbReference type="PANTHER" id="PTHR33525:SF4">
    <property type="entry name" value="CYCLIC DI-GMP PHOSPHODIESTERASE CDGJ"/>
    <property type="match status" value="1"/>
</dbReference>
<dbReference type="PROSITE" id="PS51833">
    <property type="entry name" value="HDOD"/>
    <property type="match status" value="1"/>
</dbReference>
<gene>
    <name evidence="2" type="ORF">ASR47_103141</name>
</gene>
<dbReference type="OrthoDB" id="9804751at2"/>
<accession>A0A1A7C9L3</accession>
<sequence length="394" mass="41950">MSTSESNLFPLVGLQAVANAHNEWVAVSFHVPQQAQGALLAALCAADVYAHLAPLDCIIPVGEPHLDEATLAQLLPQLVPQRTIFRLSTTAASNQHMQQRCLQWRDAGYRIVLDGPGAGPVTAAQVDARALGIDASAELPGLQHLMSLPGPHLAYNIADSASLAAVCALGASWFAGDYALHGARRDSEAEQGTSRRRLLALLGLLARDADVQELEVPLKQDPALAYHLLKLVNSAAFGFTATITSFNQAITLLGRRQLQRWLQLLLYARQQDDGKLNALLPLAAVRAAQMESLCQLRGGDRAAQDLAFMTGVFSLLDILLGMDMADIIATLNLDPAVSAALLGRSGELGAMLALAESGATPASASLARAGVDGKTYWRSLLQAYQWAITVSRNI</sequence>
<name>A0A1A7C9L3_9BURK</name>
<evidence type="ECO:0000313" key="3">
    <source>
        <dbReference type="Proteomes" id="UP000092713"/>
    </source>
</evidence>